<dbReference type="Proteomes" id="UP000646776">
    <property type="component" value="Unassembled WGS sequence"/>
</dbReference>
<feature type="compositionally biased region" description="Polar residues" evidence="1">
    <location>
        <begin position="105"/>
        <end position="122"/>
    </location>
</feature>
<feature type="compositionally biased region" description="Low complexity" evidence="1">
    <location>
        <begin position="51"/>
        <end position="62"/>
    </location>
</feature>
<feature type="signal peptide" evidence="2">
    <location>
        <begin position="1"/>
        <end position="38"/>
    </location>
</feature>
<comment type="caution">
    <text evidence="3">The sequence shown here is derived from an EMBL/GenBank/DDBJ whole genome shotgun (WGS) entry which is preliminary data.</text>
</comment>
<dbReference type="RefSeq" id="WP_189707184.1">
    <property type="nucleotide sequence ID" value="NZ_BMSA01000001.1"/>
</dbReference>
<dbReference type="EMBL" id="BMSA01000001">
    <property type="protein sequence ID" value="GGT32905.1"/>
    <property type="molecule type" value="Genomic_DNA"/>
</dbReference>
<evidence type="ECO:0008006" key="5">
    <source>
        <dbReference type="Google" id="ProtNLM"/>
    </source>
</evidence>
<reference evidence="3" key="2">
    <citation type="submission" date="2020-09" db="EMBL/GenBank/DDBJ databases">
        <authorList>
            <person name="Sun Q."/>
            <person name="Ohkuma M."/>
        </authorList>
    </citation>
    <scope>NUCLEOTIDE SEQUENCE</scope>
    <source>
        <strain evidence="3">JCM 4125</strain>
    </source>
</reference>
<feature type="compositionally biased region" description="Basic and acidic residues" evidence="1">
    <location>
        <begin position="172"/>
        <end position="185"/>
    </location>
</feature>
<organism evidence="3 4">
    <name type="scientific">Streptomyces phaeofaciens</name>
    <dbReference type="NCBI Taxonomy" id="68254"/>
    <lineage>
        <taxon>Bacteria</taxon>
        <taxon>Bacillati</taxon>
        <taxon>Actinomycetota</taxon>
        <taxon>Actinomycetes</taxon>
        <taxon>Kitasatosporales</taxon>
        <taxon>Streptomycetaceae</taxon>
        <taxon>Streptomyces</taxon>
    </lineage>
</organism>
<evidence type="ECO:0000256" key="2">
    <source>
        <dbReference type="SAM" id="SignalP"/>
    </source>
</evidence>
<evidence type="ECO:0000256" key="1">
    <source>
        <dbReference type="SAM" id="MobiDB-lite"/>
    </source>
</evidence>
<proteinExistence type="predicted"/>
<accession>A0A918LPF7</accession>
<feature type="chain" id="PRO_5037908123" description="Secreted protein" evidence="2">
    <location>
        <begin position="39"/>
        <end position="228"/>
    </location>
</feature>
<dbReference type="AlphaFoldDB" id="A0A918LPF7"/>
<evidence type="ECO:0000313" key="4">
    <source>
        <dbReference type="Proteomes" id="UP000646776"/>
    </source>
</evidence>
<feature type="compositionally biased region" description="Pro residues" evidence="1">
    <location>
        <begin position="205"/>
        <end position="214"/>
    </location>
</feature>
<evidence type="ECO:0000313" key="3">
    <source>
        <dbReference type="EMBL" id="GGT32905.1"/>
    </source>
</evidence>
<reference evidence="3" key="1">
    <citation type="journal article" date="2014" name="Int. J. Syst. Evol. Microbiol.">
        <title>Complete genome sequence of Corynebacterium casei LMG S-19264T (=DSM 44701T), isolated from a smear-ripened cheese.</title>
        <authorList>
            <consortium name="US DOE Joint Genome Institute (JGI-PGF)"/>
            <person name="Walter F."/>
            <person name="Albersmeier A."/>
            <person name="Kalinowski J."/>
            <person name="Ruckert C."/>
        </authorList>
    </citation>
    <scope>NUCLEOTIDE SEQUENCE</scope>
    <source>
        <strain evidence="3">JCM 4125</strain>
    </source>
</reference>
<sequence length="228" mass="22664">MRPAPRTVLPARGHGIAAALTVLVAVLLTLLTPAATHAAPDGPVPHTAASATDPAARFATRTPRADAARFATRTSRPDAARFATGISRPDSAASATDTSRPDQAVSATGATGTLLPHTTASATDPARFAATGTPRPEPAAAAAHTPGPDSGPHAEAPCATGCAAPATRARHDHGAERPAPPDHHATPAHGTAVPLVGVRTSARPAPQPAVPGPTPYDRGRAPPAPTGT</sequence>
<feature type="compositionally biased region" description="Low complexity" evidence="1">
    <location>
        <begin position="154"/>
        <end position="167"/>
    </location>
</feature>
<keyword evidence="2" id="KW-0732">Signal</keyword>
<protein>
    <recommendedName>
        <fullName evidence="5">Secreted protein</fullName>
    </recommendedName>
</protein>
<name>A0A918LPF7_9ACTN</name>
<gene>
    <name evidence="3" type="ORF">GCM10010226_06450</name>
</gene>
<feature type="region of interest" description="Disordered" evidence="1">
    <location>
        <begin position="37"/>
        <end position="228"/>
    </location>
</feature>
<keyword evidence="4" id="KW-1185">Reference proteome</keyword>